<comment type="caution">
    <text evidence="1">The sequence shown here is derived from an EMBL/GenBank/DDBJ whole genome shotgun (WGS) entry which is preliminary data.</text>
</comment>
<proteinExistence type="predicted"/>
<dbReference type="Proteomes" id="UP001530377">
    <property type="component" value="Unassembled WGS sequence"/>
</dbReference>
<evidence type="ECO:0000313" key="2">
    <source>
        <dbReference type="Proteomes" id="UP001530377"/>
    </source>
</evidence>
<dbReference type="AlphaFoldDB" id="A0ABD3RDL0"/>
<name>A0ABD3RDL0_9STRA</name>
<dbReference type="EMBL" id="JALLPB020000328">
    <property type="protein sequence ID" value="KAL3810442.1"/>
    <property type="molecule type" value="Genomic_DNA"/>
</dbReference>
<organism evidence="1 2">
    <name type="scientific">Cyclostephanos tholiformis</name>
    <dbReference type="NCBI Taxonomy" id="382380"/>
    <lineage>
        <taxon>Eukaryota</taxon>
        <taxon>Sar</taxon>
        <taxon>Stramenopiles</taxon>
        <taxon>Ochrophyta</taxon>
        <taxon>Bacillariophyta</taxon>
        <taxon>Coscinodiscophyceae</taxon>
        <taxon>Thalassiosirophycidae</taxon>
        <taxon>Stephanodiscales</taxon>
        <taxon>Stephanodiscaceae</taxon>
        <taxon>Cyclostephanos</taxon>
    </lineage>
</organism>
<protein>
    <submittedName>
        <fullName evidence="1">Uncharacterized protein</fullName>
    </submittedName>
</protein>
<evidence type="ECO:0000313" key="1">
    <source>
        <dbReference type="EMBL" id="KAL3810442.1"/>
    </source>
</evidence>
<accession>A0ABD3RDL0</accession>
<reference evidence="1 2" key="1">
    <citation type="submission" date="2024-10" db="EMBL/GenBank/DDBJ databases">
        <title>Updated reference genomes for cyclostephanoid diatoms.</title>
        <authorList>
            <person name="Roberts W.R."/>
            <person name="Alverson A.J."/>
        </authorList>
    </citation>
    <scope>NUCLEOTIDE SEQUENCE [LARGE SCALE GENOMIC DNA]</scope>
    <source>
        <strain evidence="1 2">AJA228-03</strain>
    </source>
</reference>
<keyword evidence="2" id="KW-1185">Reference proteome</keyword>
<sequence>MGGAKFNYGSIPDSLPSPRTQFKNVMKKLSKSNGHYETSYGNSTEDMHDLHKTRDGIADTLDLPGVLFSDTGSVYSIETKIDHKTSTTHGLKKKGHHWTILTPTIPTKAMSGNENLEVIDNFRVVKFRSWDSALSNDCISSSYDRSISCDTGDLDNICDISSSVTEDDLEDIFAISPFVRVFDRDTEYKIERKIGVLVSTLEQLLMLWRDGLKSLNLEIRGMCK</sequence>
<gene>
    <name evidence="1" type="ORF">ACHAXA_009482</name>
</gene>